<protein>
    <submittedName>
        <fullName evidence="1">Cysteine-rich CWC protein</fullName>
    </submittedName>
</protein>
<dbReference type="RefSeq" id="WP_025344701.1">
    <property type="nucleotide sequence ID" value="NZ_CP017111.1"/>
</dbReference>
<gene>
    <name evidence="1" type="ORF">SHALO_1531</name>
</gene>
<dbReference type="AlphaFoldDB" id="A0A1D7TJZ7"/>
<evidence type="ECO:0000313" key="2">
    <source>
        <dbReference type="Proteomes" id="UP000094609"/>
    </source>
</evidence>
<reference evidence="2" key="1">
    <citation type="submission" date="2016-08" db="EMBL/GenBank/DDBJ databases">
        <title>Complete genome sequence of the organohalide-respiring Epsilonproteobacterium Sulfurospirillum halorespirans.</title>
        <authorList>
            <person name="Goris T."/>
            <person name="Zimmermann J."/>
            <person name="Schenz B."/>
            <person name="Lemos M."/>
            <person name="Hackermueller J."/>
            <person name="Diekert G."/>
        </authorList>
    </citation>
    <scope>NUCLEOTIDE SEQUENCE [LARGE SCALE GENOMIC DNA]</scope>
    <source>
        <strain>DSM 13726</strain>
        <strain evidence="2">PCE-M2</strain>
    </source>
</reference>
<dbReference type="Proteomes" id="UP000094609">
    <property type="component" value="Chromosome"/>
</dbReference>
<name>A0A1D7TJZ7_9BACT</name>
<accession>A0A1D7TJZ7</accession>
<dbReference type="EMBL" id="CP017111">
    <property type="protein sequence ID" value="AOO65306.1"/>
    <property type="molecule type" value="Genomic_DNA"/>
</dbReference>
<dbReference type="KEGG" id="shal:SHALO_1531"/>
<evidence type="ECO:0000313" key="1">
    <source>
        <dbReference type="EMBL" id="AOO65306.1"/>
    </source>
</evidence>
<proteinExistence type="predicted"/>
<dbReference type="InterPro" id="IPR032720">
    <property type="entry name" value="Cys_rich_CWC"/>
</dbReference>
<dbReference type="Pfam" id="PF14375">
    <property type="entry name" value="Cys_rich_CWC"/>
    <property type="match status" value="1"/>
</dbReference>
<organism evidence="1 2">
    <name type="scientific">Sulfurospirillum halorespirans DSM 13726</name>
    <dbReference type="NCBI Taxonomy" id="1193502"/>
    <lineage>
        <taxon>Bacteria</taxon>
        <taxon>Pseudomonadati</taxon>
        <taxon>Campylobacterota</taxon>
        <taxon>Epsilonproteobacteria</taxon>
        <taxon>Campylobacterales</taxon>
        <taxon>Sulfurospirillaceae</taxon>
        <taxon>Sulfurospirillum</taxon>
    </lineage>
</organism>
<keyword evidence="2" id="KW-1185">Reference proteome</keyword>
<sequence length="66" mass="7623">MNNKDEKICPLCGERNACQVGTSNQCWCHTIKVPQDLLDKIPQEKKGKACICYLCIKEYLQHQKIK</sequence>
<dbReference type="STRING" id="1193502.SHALO_1531"/>